<dbReference type="GO" id="GO:0043190">
    <property type="term" value="C:ATP-binding cassette (ABC) transporter complex"/>
    <property type="evidence" value="ECO:0007669"/>
    <property type="project" value="InterPro"/>
</dbReference>
<name>A0A1Y4DEW0_9BACT</name>
<dbReference type="RefSeq" id="WP_087289159.1">
    <property type="nucleotide sequence ID" value="NZ_NFJD01000004.1"/>
</dbReference>
<evidence type="ECO:0000256" key="1">
    <source>
        <dbReference type="SAM" id="SignalP"/>
    </source>
</evidence>
<keyword evidence="4" id="KW-1185">Reference proteome</keyword>
<dbReference type="Gene3D" id="3.40.190.10">
    <property type="entry name" value="Periplasmic binding protein-like II"/>
    <property type="match status" value="1"/>
</dbReference>
<dbReference type="Gene3D" id="3.10.105.10">
    <property type="entry name" value="Dipeptide-binding Protein, Domain 3"/>
    <property type="match status" value="1"/>
</dbReference>
<dbReference type="GO" id="GO:1904680">
    <property type="term" value="F:peptide transmembrane transporter activity"/>
    <property type="evidence" value="ECO:0007669"/>
    <property type="project" value="TreeGrafter"/>
</dbReference>
<evidence type="ECO:0000259" key="2">
    <source>
        <dbReference type="Pfam" id="PF00496"/>
    </source>
</evidence>
<comment type="caution">
    <text evidence="3">The sequence shown here is derived from an EMBL/GenBank/DDBJ whole genome shotgun (WGS) entry which is preliminary data.</text>
</comment>
<dbReference type="Proteomes" id="UP000196368">
    <property type="component" value="Unassembled WGS sequence"/>
</dbReference>
<dbReference type="EMBL" id="NFJD01000004">
    <property type="protein sequence ID" value="OUO56259.1"/>
    <property type="molecule type" value="Genomic_DNA"/>
</dbReference>
<dbReference type="GO" id="GO:0015833">
    <property type="term" value="P:peptide transport"/>
    <property type="evidence" value="ECO:0007669"/>
    <property type="project" value="TreeGrafter"/>
</dbReference>
<dbReference type="PIRSF" id="PIRSF002741">
    <property type="entry name" value="MppA"/>
    <property type="match status" value="1"/>
</dbReference>
<feature type="signal peptide" evidence="1">
    <location>
        <begin position="1"/>
        <end position="19"/>
    </location>
</feature>
<organism evidence="3 4">
    <name type="scientific">Candidatus Avelusimicrobium gallicola</name>
    <dbReference type="NCBI Taxonomy" id="2562704"/>
    <lineage>
        <taxon>Bacteria</taxon>
        <taxon>Pseudomonadati</taxon>
        <taxon>Elusimicrobiota</taxon>
        <taxon>Elusimicrobia</taxon>
        <taxon>Elusimicrobiales</taxon>
        <taxon>Elusimicrobiaceae</taxon>
        <taxon>Candidatus Avelusimicrobium</taxon>
    </lineage>
</organism>
<proteinExistence type="predicted"/>
<feature type="chain" id="PRO_5013186875" description="Solute-binding protein family 5 domain-containing protein" evidence="1">
    <location>
        <begin position="20"/>
        <end position="577"/>
    </location>
</feature>
<accession>A0A1Y4DEW0</accession>
<dbReference type="SUPFAM" id="SSF53850">
    <property type="entry name" value="Periplasmic binding protein-like II"/>
    <property type="match status" value="1"/>
</dbReference>
<dbReference type="PANTHER" id="PTHR30290">
    <property type="entry name" value="PERIPLASMIC BINDING COMPONENT OF ABC TRANSPORTER"/>
    <property type="match status" value="1"/>
</dbReference>
<dbReference type="Gene3D" id="3.90.76.10">
    <property type="entry name" value="Dipeptide-binding Protein, Domain 1"/>
    <property type="match status" value="1"/>
</dbReference>
<evidence type="ECO:0000313" key="4">
    <source>
        <dbReference type="Proteomes" id="UP000196368"/>
    </source>
</evidence>
<feature type="domain" description="Solute-binding protein family 5" evidence="2">
    <location>
        <begin position="86"/>
        <end position="495"/>
    </location>
</feature>
<dbReference type="InterPro" id="IPR039424">
    <property type="entry name" value="SBP_5"/>
</dbReference>
<protein>
    <recommendedName>
        <fullName evidence="2">Solute-binding protein family 5 domain-containing protein</fullName>
    </recommendedName>
</protein>
<gene>
    <name evidence="3" type="ORF">B5F75_06475</name>
</gene>
<dbReference type="PANTHER" id="PTHR30290:SF34">
    <property type="entry name" value="ABC TRANSPORTER, PERIPLASMIC OLIGO-PEPTIDE BINDING PROTEIN, PUTATIVE-RELATED"/>
    <property type="match status" value="1"/>
</dbReference>
<evidence type="ECO:0000313" key="3">
    <source>
        <dbReference type="EMBL" id="OUO56259.1"/>
    </source>
</evidence>
<dbReference type="OrthoDB" id="9771733at2"/>
<reference evidence="4" key="1">
    <citation type="submission" date="2017-04" db="EMBL/GenBank/DDBJ databases">
        <title>Function of individual gut microbiota members based on whole genome sequencing of pure cultures obtained from chicken caecum.</title>
        <authorList>
            <person name="Medvecky M."/>
            <person name="Cejkova D."/>
            <person name="Polansky O."/>
            <person name="Karasova D."/>
            <person name="Kubasova T."/>
            <person name="Cizek A."/>
            <person name="Rychlik I."/>
        </authorList>
    </citation>
    <scope>NUCLEOTIDE SEQUENCE [LARGE SCALE GENOMIC DNA]</scope>
    <source>
        <strain evidence="4">An273</strain>
    </source>
</reference>
<sequence>MKKSWLMLCLAGLLCAACAQQEMKDSLIVAHKGEMESLDPVYSYDGVTHGLLINVYDTLLKFKGSSLTELEPSLSTQVPTKENGLISPDGLTYTFPIRKGVKFHDGTELTAEDVRYSLLRFLLSDVSGGPSSLLLEPILGVSSTRDADGNIIVNFQDAADAVRVEGDNVVVTLKRPFAPFLSIVARWSYVVSKKWAVQRAAWDGTEETWKQFNNFSKDSSPFFSQENGTGPFRVERWDIAAKRLTLAANEAYFAGAPRLKTIHMMTVDEPSTLRLMLESGDADVAEISTKFAAQLKGNPDITVYDNLPRLRTDPVIFFTLDINMQANPDVGSGQLDGQGIPSNFFADKDLRKGFEYAFDYDAFLEQSMEGRGERAIGPAPAGLVRYDDGFKRYHFDLEKAKEHFQKAWNGQVWEKGFKFTITYNTSGDMRQIASEILKRNVESLNPKFQIDLRGVTWPAFLEKTAKRQMPMWARGWVADYADAHNFYFPFIHSQGRYALSQGYKNPLADRLIEKAVAETDFSKRNLLYRQVHNFMYEDAMQIYTVHPTGLWAMRSNVKNFVDNPVYMGIYFYPMYKE</sequence>
<dbReference type="InterPro" id="IPR030678">
    <property type="entry name" value="Peptide/Ni-bd"/>
</dbReference>
<dbReference type="CDD" id="cd08512">
    <property type="entry name" value="PBP2_NikA_DppA_OppA_like_7"/>
    <property type="match status" value="1"/>
</dbReference>
<dbReference type="GO" id="GO:0030288">
    <property type="term" value="C:outer membrane-bounded periplasmic space"/>
    <property type="evidence" value="ECO:0007669"/>
    <property type="project" value="UniProtKB-ARBA"/>
</dbReference>
<keyword evidence="1" id="KW-0732">Signal</keyword>
<dbReference type="InterPro" id="IPR000914">
    <property type="entry name" value="SBP_5_dom"/>
</dbReference>
<dbReference type="Pfam" id="PF00496">
    <property type="entry name" value="SBP_bac_5"/>
    <property type="match status" value="1"/>
</dbReference>
<dbReference type="AlphaFoldDB" id="A0A1Y4DEW0"/>